<proteinExistence type="predicted"/>
<protein>
    <submittedName>
        <fullName evidence="2">Uncharacterized protein</fullName>
    </submittedName>
</protein>
<dbReference type="AlphaFoldDB" id="A0A914YU53"/>
<evidence type="ECO:0000313" key="2">
    <source>
        <dbReference type="WBParaSite" id="PSU_v2.g20996.t1"/>
    </source>
</evidence>
<dbReference type="Proteomes" id="UP000887577">
    <property type="component" value="Unplaced"/>
</dbReference>
<organism evidence="1 2">
    <name type="scientific">Panagrolaimus superbus</name>
    <dbReference type="NCBI Taxonomy" id="310955"/>
    <lineage>
        <taxon>Eukaryota</taxon>
        <taxon>Metazoa</taxon>
        <taxon>Ecdysozoa</taxon>
        <taxon>Nematoda</taxon>
        <taxon>Chromadorea</taxon>
        <taxon>Rhabditida</taxon>
        <taxon>Tylenchina</taxon>
        <taxon>Panagrolaimomorpha</taxon>
        <taxon>Panagrolaimoidea</taxon>
        <taxon>Panagrolaimidae</taxon>
        <taxon>Panagrolaimus</taxon>
    </lineage>
</organism>
<sequence>MLWNHFCKPSYCVSDLIKIMSMPPLVESIERDSLWQFKIVNDAENPVLLEFDTFEGDRKQASPTFLLAMFLRQQIKVIRAKINSKPIALGFCLLLDKYDGDEKKRIQNQLEEACRLLKIECVFVKFF</sequence>
<name>A0A914YU53_9BILA</name>
<dbReference type="WBParaSite" id="PSU_v2.g20996.t1">
    <property type="protein sequence ID" value="PSU_v2.g20996.t1"/>
    <property type="gene ID" value="PSU_v2.g20996"/>
</dbReference>
<reference evidence="2" key="1">
    <citation type="submission" date="2022-11" db="UniProtKB">
        <authorList>
            <consortium name="WormBaseParasite"/>
        </authorList>
    </citation>
    <scope>IDENTIFICATION</scope>
</reference>
<evidence type="ECO:0000313" key="1">
    <source>
        <dbReference type="Proteomes" id="UP000887577"/>
    </source>
</evidence>
<keyword evidence="1" id="KW-1185">Reference proteome</keyword>
<accession>A0A914YU53</accession>